<organism evidence="2 3">
    <name type="scientific">Flavobacterium phragmitis</name>
    <dbReference type="NCBI Taxonomy" id="739143"/>
    <lineage>
        <taxon>Bacteria</taxon>
        <taxon>Pseudomonadati</taxon>
        <taxon>Bacteroidota</taxon>
        <taxon>Flavobacteriia</taxon>
        <taxon>Flavobacteriales</taxon>
        <taxon>Flavobacteriaceae</taxon>
        <taxon>Flavobacterium</taxon>
    </lineage>
</organism>
<dbReference type="AlphaFoldDB" id="A0A1I1SEE5"/>
<protein>
    <submittedName>
        <fullName evidence="2">Uncharacterized protein</fullName>
    </submittedName>
</protein>
<dbReference type="RefSeq" id="WP_143102087.1">
    <property type="nucleotide sequence ID" value="NZ_FOMH01000008.1"/>
</dbReference>
<dbReference type="STRING" id="739143.SAMN05216297_1088"/>
<accession>A0A1I1SEE5</accession>
<feature type="signal peptide" evidence="1">
    <location>
        <begin position="1"/>
        <end position="19"/>
    </location>
</feature>
<dbReference type="EMBL" id="FOMH01000008">
    <property type="protein sequence ID" value="SFD44702.1"/>
    <property type="molecule type" value="Genomic_DNA"/>
</dbReference>
<name>A0A1I1SEE5_9FLAO</name>
<evidence type="ECO:0000313" key="2">
    <source>
        <dbReference type="EMBL" id="SFD44702.1"/>
    </source>
</evidence>
<reference evidence="3" key="1">
    <citation type="submission" date="2016-10" db="EMBL/GenBank/DDBJ databases">
        <authorList>
            <person name="Varghese N."/>
            <person name="Submissions S."/>
        </authorList>
    </citation>
    <scope>NUCLEOTIDE SEQUENCE [LARGE SCALE GENOMIC DNA]</scope>
    <source>
        <strain evidence="3">CGMCC 1.10370</strain>
    </source>
</reference>
<feature type="chain" id="PRO_5011617981" evidence="1">
    <location>
        <begin position="20"/>
        <end position="352"/>
    </location>
</feature>
<keyword evidence="1" id="KW-0732">Signal</keyword>
<sequence length="352" mass="37268">MKNYFKIAGLVLFSAHCMAQTGIINNNPDKNAVVDLNPGGSITNTKGLRLPNVKLKSTDLPAPLSTHVSGMMVYNNATDGTSLKQVTPGVYCNDGTQWIRVDSGNSLWGLSGNYDTAPATDFIGTTDAVDFVTRTNNTERMRVTAAGKTLVGTTTVPTGGANSKLIIAGSTTGALQIKDGTQGTKKALTSDANGVGTWQSQTSSNLTKQPFSTISGISIPATLTSGSYIYTGSYITLGPGKWLVSANILLTKYSVMTNSVESWWVRSSFSDSSTALDFSPDIVGGKLISGVLPPSCGYSFLNGSIIINNTSGANKKYYYMACWVNTVNGVGTIEKFAASVFEENYITSQKIQ</sequence>
<dbReference type="OrthoDB" id="1143915at2"/>
<gene>
    <name evidence="2" type="ORF">SAMN05216297_1088</name>
</gene>
<keyword evidence="3" id="KW-1185">Reference proteome</keyword>
<evidence type="ECO:0000256" key="1">
    <source>
        <dbReference type="SAM" id="SignalP"/>
    </source>
</evidence>
<evidence type="ECO:0000313" key="3">
    <source>
        <dbReference type="Proteomes" id="UP000199672"/>
    </source>
</evidence>
<dbReference type="Proteomes" id="UP000199672">
    <property type="component" value="Unassembled WGS sequence"/>
</dbReference>
<proteinExistence type="predicted"/>